<evidence type="ECO:0000256" key="1">
    <source>
        <dbReference type="ARBA" id="ARBA00008324"/>
    </source>
</evidence>
<dbReference type="Proteomes" id="UP000524237">
    <property type="component" value="Unassembled WGS sequence"/>
</dbReference>
<dbReference type="GO" id="GO:0061522">
    <property type="term" value="F:1,4-dihydroxy-2-naphthoyl-CoA thioesterase activity"/>
    <property type="evidence" value="ECO:0007669"/>
    <property type="project" value="TreeGrafter"/>
</dbReference>
<reference evidence="4 5" key="1">
    <citation type="submission" date="2020-07" db="EMBL/GenBank/DDBJ databases">
        <title>Sequencing the genomes of 1000 actinobacteria strains.</title>
        <authorList>
            <person name="Klenk H.-P."/>
        </authorList>
    </citation>
    <scope>NUCLEOTIDE SEQUENCE [LARGE SCALE GENOMIC DNA]</scope>
    <source>
        <strain evidence="4 5">DSM 23737</strain>
    </source>
</reference>
<evidence type="ECO:0000313" key="4">
    <source>
        <dbReference type="EMBL" id="MBA8828491.1"/>
    </source>
</evidence>
<dbReference type="SUPFAM" id="SSF54637">
    <property type="entry name" value="Thioesterase/thiol ester dehydrase-isomerase"/>
    <property type="match status" value="1"/>
</dbReference>
<proteinExistence type="inferred from homology"/>
<dbReference type="InterPro" id="IPR003736">
    <property type="entry name" value="PAAI_dom"/>
</dbReference>
<keyword evidence="2" id="KW-0378">Hydrolase</keyword>
<dbReference type="InterPro" id="IPR006683">
    <property type="entry name" value="Thioestr_dom"/>
</dbReference>
<organism evidence="4 5">
    <name type="scientific">Alpinimonas psychrophila</name>
    <dbReference type="NCBI Taxonomy" id="748908"/>
    <lineage>
        <taxon>Bacteria</taxon>
        <taxon>Bacillati</taxon>
        <taxon>Actinomycetota</taxon>
        <taxon>Actinomycetes</taxon>
        <taxon>Micrococcales</taxon>
        <taxon>Microbacteriaceae</taxon>
        <taxon>Alpinimonas</taxon>
    </lineage>
</organism>
<name>A0A7W3JSQ3_9MICO</name>
<dbReference type="AlphaFoldDB" id="A0A7W3JSQ3"/>
<evidence type="ECO:0000259" key="3">
    <source>
        <dbReference type="Pfam" id="PF03061"/>
    </source>
</evidence>
<comment type="similarity">
    <text evidence="1">Belongs to the thioesterase PaaI family.</text>
</comment>
<gene>
    <name evidence="4" type="ORF">FB555_000562</name>
</gene>
<keyword evidence="5" id="KW-1185">Reference proteome</keyword>
<dbReference type="Pfam" id="PF03061">
    <property type="entry name" value="4HBT"/>
    <property type="match status" value="1"/>
</dbReference>
<dbReference type="PANTHER" id="PTHR43240">
    <property type="entry name" value="1,4-DIHYDROXY-2-NAPHTHOYL-COA THIOESTERASE 1"/>
    <property type="match status" value="1"/>
</dbReference>
<comment type="caution">
    <text evidence="4">The sequence shown here is derived from an EMBL/GenBank/DDBJ whole genome shotgun (WGS) entry which is preliminary data.</text>
</comment>
<accession>A0A7W3JSQ3</accession>
<dbReference type="PANTHER" id="PTHR43240:SF5">
    <property type="entry name" value="1,4-DIHYDROXY-2-NAPHTHOYL-COA THIOESTERASE 1"/>
    <property type="match status" value="1"/>
</dbReference>
<dbReference type="NCBIfam" id="TIGR00369">
    <property type="entry name" value="unchar_dom_1"/>
    <property type="match status" value="1"/>
</dbReference>
<dbReference type="GO" id="GO:0005829">
    <property type="term" value="C:cytosol"/>
    <property type="evidence" value="ECO:0007669"/>
    <property type="project" value="TreeGrafter"/>
</dbReference>
<evidence type="ECO:0000256" key="2">
    <source>
        <dbReference type="ARBA" id="ARBA00022801"/>
    </source>
</evidence>
<dbReference type="CDD" id="cd03443">
    <property type="entry name" value="PaaI_thioesterase"/>
    <property type="match status" value="1"/>
</dbReference>
<sequence length="163" mass="17406">MVTVQAYTGQWARIFEKDSGVMSTEYVRPPALDLEVMAGRGAGPLSVKMGIQFHKLTAEHSIATMPVEGNTQSFDILHGGAHVVLGEGLGSISANIHAGEGRNAVGIEINATHTGSAAHGFVIAECRALHLGRTLTSHEIVVRDEDGRRLSTIRITNLIKEAQ</sequence>
<dbReference type="Gene3D" id="3.10.129.10">
    <property type="entry name" value="Hotdog Thioesterase"/>
    <property type="match status" value="1"/>
</dbReference>
<feature type="domain" description="Thioesterase" evidence="3">
    <location>
        <begin position="76"/>
        <end position="149"/>
    </location>
</feature>
<dbReference type="InterPro" id="IPR029069">
    <property type="entry name" value="HotDog_dom_sf"/>
</dbReference>
<protein>
    <submittedName>
        <fullName evidence="4">Uncharacterized protein (TIGR00369 family)</fullName>
    </submittedName>
</protein>
<dbReference type="EMBL" id="JACGWU010000001">
    <property type="protein sequence ID" value="MBA8828491.1"/>
    <property type="molecule type" value="Genomic_DNA"/>
</dbReference>
<evidence type="ECO:0000313" key="5">
    <source>
        <dbReference type="Proteomes" id="UP000524237"/>
    </source>
</evidence>